<dbReference type="EMBL" id="JAFHLR010000036">
    <property type="protein sequence ID" value="KAG5465139.1"/>
    <property type="molecule type" value="Genomic_DNA"/>
</dbReference>
<dbReference type="GO" id="GO:0000049">
    <property type="term" value="F:tRNA binding"/>
    <property type="evidence" value="ECO:0007669"/>
    <property type="project" value="TreeGrafter"/>
</dbReference>
<accession>A0A836K6P9</accession>
<dbReference type="PANTHER" id="PTHR20873">
    <property type="entry name" value="L-SERYL-TRNA(SEC) KINASE"/>
    <property type="match status" value="1"/>
</dbReference>
<keyword evidence="2" id="KW-1185">Reference proteome</keyword>
<dbReference type="AlphaFoldDB" id="A0A836K6P9"/>
<sequence>MMTAPLSPLSRHPSALLFLVTGLPASGKSTFLAAAQLHVLECDSTAGKVPLFGGRCHGRISSVLQLDQVLADLEKSTVHNKDLPSSAGERKFSPLLWRRATRRLLELAQSALLTSVAGTADGDATQDAVIPMVFVEDNMHYRSMRERYYQMCRTLERGEHSEGAPRDIPAATAQSQRPYIVLFELRFVTPLVVCLARNAQRGSPQKVSGNEQGQESAWVPPPVICSMDALFDHCYAAADRMDQTAGALSDSKVWQWTATTQPWGLLVHGTRSVLEDNLPAAPRETAAAFFDVALQQPEAWEVCQRQCQDTARSRLQRLREEEHLSAIISLRRAAEAVESHVHQLDLQLRRVVHAFLRQRYHRPAHDAENAPPSLQQAALFHKSIAAAKQEAAHSFKVQLRQLSTAKKEVTSTTAAGLLIGSIDDVQESVLQQFQHRVLELWREFEECALTVSHTASATK</sequence>
<dbReference type="GO" id="GO:0016301">
    <property type="term" value="F:kinase activity"/>
    <property type="evidence" value="ECO:0007669"/>
    <property type="project" value="TreeGrafter"/>
</dbReference>
<protein>
    <recommendedName>
        <fullName evidence="3">L-seryl-tRNA(Sec) kinase</fullName>
    </recommendedName>
</protein>
<dbReference type="GeneID" id="92356603"/>
<gene>
    <name evidence="1" type="ORF">LSCM4_00591</name>
</gene>
<dbReference type="PANTHER" id="PTHR20873:SF0">
    <property type="entry name" value="L-SERYL-TRNA(SEC) KINASE"/>
    <property type="match status" value="1"/>
</dbReference>
<dbReference type="InterPro" id="IPR027417">
    <property type="entry name" value="P-loop_NTPase"/>
</dbReference>
<reference evidence="2" key="2">
    <citation type="journal article" date="2021" name="Sci. Data">
        <title>Chromosome-scale genome sequencing, assembly and annotation of six genomes from subfamily Leishmaniinae.</title>
        <authorList>
            <person name="Almutairi H."/>
            <person name="Urbaniak M.D."/>
            <person name="Bates M.D."/>
            <person name="Jariyapan N."/>
            <person name="Kwakye-Nuako G."/>
            <person name="Thomaz Soccol V."/>
            <person name="Al-Salem W.S."/>
            <person name="Dillon R.J."/>
            <person name="Bates P.A."/>
            <person name="Gatherer D."/>
        </authorList>
    </citation>
    <scope>NUCLEOTIDE SEQUENCE [LARGE SCALE GENOMIC DNA]</scope>
</reference>
<comment type="caution">
    <text evidence="1">The sequence shown here is derived from an EMBL/GenBank/DDBJ whole genome shotgun (WGS) entry which is preliminary data.</text>
</comment>
<dbReference type="InterPro" id="IPR052648">
    <property type="entry name" value="Ser-tRNA(Sec)_kinase"/>
</dbReference>
<name>A0A836K6P9_9TRYP</name>
<evidence type="ECO:0000313" key="1">
    <source>
        <dbReference type="EMBL" id="KAG5465139.1"/>
    </source>
</evidence>
<dbReference type="Proteomes" id="UP000674143">
    <property type="component" value="Unassembled WGS sequence"/>
</dbReference>
<reference evidence="2" key="1">
    <citation type="journal article" date="2021" name="Microbiol. Resour. Announc.">
        <title>LGAAP: Leishmaniinae Genome Assembly and Annotation Pipeline.</title>
        <authorList>
            <person name="Almutairi H."/>
            <person name="Urbaniak M.D."/>
            <person name="Bates M.D."/>
            <person name="Jariyapan N."/>
            <person name="Kwakye-Nuako G."/>
            <person name="Thomaz-Soccol V."/>
            <person name="Al-Salem W.S."/>
            <person name="Dillon R.J."/>
            <person name="Bates P.A."/>
            <person name="Gatherer D."/>
        </authorList>
    </citation>
    <scope>NUCLEOTIDE SEQUENCE [LARGE SCALE GENOMIC DNA]</scope>
</reference>
<dbReference type="RefSeq" id="XP_067058770.1">
    <property type="nucleotide sequence ID" value="XM_067202669.1"/>
</dbReference>
<organism evidence="1 2">
    <name type="scientific">Leishmania orientalis</name>
    <dbReference type="NCBI Taxonomy" id="2249476"/>
    <lineage>
        <taxon>Eukaryota</taxon>
        <taxon>Discoba</taxon>
        <taxon>Euglenozoa</taxon>
        <taxon>Kinetoplastea</taxon>
        <taxon>Metakinetoplastina</taxon>
        <taxon>Trypanosomatida</taxon>
        <taxon>Trypanosomatidae</taxon>
        <taxon>Leishmaniinae</taxon>
        <taxon>Leishmania</taxon>
    </lineage>
</organism>
<proteinExistence type="predicted"/>
<evidence type="ECO:0008006" key="3">
    <source>
        <dbReference type="Google" id="ProtNLM"/>
    </source>
</evidence>
<dbReference type="Gene3D" id="3.40.50.300">
    <property type="entry name" value="P-loop containing nucleotide triphosphate hydrolases"/>
    <property type="match status" value="1"/>
</dbReference>
<evidence type="ECO:0000313" key="2">
    <source>
        <dbReference type="Proteomes" id="UP000674143"/>
    </source>
</evidence>
<dbReference type="KEGG" id="loi:92356603"/>